<sequence>MSIQLIKALAILKKCAATVNAELGELNLEVAKLIDKATSRILKGEFDTHFPRATSLP</sequence>
<evidence type="ECO:0000313" key="1">
    <source>
        <dbReference type="EMBL" id="KAK8941058.1"/>
    </source>
</evidence>
<dbReference type="InterPro" id="IPR008948">
    <property type="entry name" value="L-Aspartase-like"/>
</dbReference>
<dbReference type="AlphaFoldDB" id="A0AAP0BK18"/>
<keyword evidence="2" id="KW-1185">Reference proteome</keyword>
<name>A0AAP0BK18_9ASPA</name>
<comment type="caution">
    <text evidence="1">The sequence shown here is derived from an EMBL/GenBank/DDBJ whole genome shotgun (WGS) entry which is preliminary data.</text>
</comment>
<dbReference type="InterPro" id="IPR024083">
    <property type="entry name" value="Fumarase/histidase_N"/>
</dbReference>
<accession>A0AAP0BK18</accession>
<gene>
    <name evidence="1" type="ORF">KSP39_PZI009768</name>
</gene>
<proteinExistence type="predicted"/>
<dbReference type="GO" id="GO:0003824">
    <property type="term" value="F:catalytic activity"/>
    <property type="evidence" value="ECO:0007669"/>
    <property type="project" value="InterPro"/>
</dbReference>
<dbReference type="Gene3D" id="1.10.275.10">
    <property type="entry name" value="Fumarase/aspartase (N-terminal domain)"/>
    <property type="match status" value="1"/>
</dbReference>
<dbReference type="SUPFAM" id="SSF48557">
    <property type="entry name" value="L-aspartase-like"/>
    <property type="match status" value="1"/>
</dbReference>
<evidence type="ECO:0000313" key="2">
    <source>
        <dbReference type="Proteomes" id="UP001418222"/>
    </source>
</evidence>
<dbReference type="Proteomes" id="UP001418222">
    <property type="component" value="Unassembled WGS sequence"/>
</dbReference>
<protein>
    <submittedName>
        <fullName evidence="1">Uncharacterized protein</fullName>
    </submittedName>
</protein>
<organism evidence="1 2">
    <name type="scientific">Platanthera zijinensis</name>
    <dbReference type="NCBI Taxonomy" id="2320716"/>
    <lineage>
        <taxon>Eukaryota</taxon>
        <taxon>Viridiplantae</taxon>
        <taxon>Streptophyta</taxon>
        <taxon>Embryophyta</taxon>
        <taxon>Tracheophyta</taxon>
        <taxon>Spermatophyta</taxon>
        <taxon>Magnoliopsida</taxon>
        <taxon>Liliopsida</taxon>
        <taxon>Asparagales</taxon>
        <taxon>Orchidaceae</taxon>
        <taxon>Orchidoideae</taxon>
        <taxon>Orchideae</taxon>
        <taxon>Orchidinae</taxon>
        <taxon>Platanthera</taxon>
    </lineage>
</organism>
<reference evidence="1 2" key="1">
    <citation type="journal article" date="2022" name="Nat. Plants">
        <title>Genomes of leafy and leafless Platanthera orchids illuminate the evolution of mycoheterotrophy.</title>
        <authorList>
            <person name="Li M.H."/>
            <person name="Liu K.W."/>
            <person name="Li Z."/>
            <person name="Lu H.C."/>
            <person name="Ye Q.L."/>
            <person name="Zhang D."/>
            <person name="Wang J.Y."/>
            <person name="Li Y.F."/>
            <person name="Zhong Z.M."/>
            <person name="Liu X."/>
            <person name="Yu X."/>
            <person name="Liu D.K."/>
            <person name="Tu X.D."/>
            <person name="Liu B."/>
            <person name="Hao Y."/>
            <person name="Liao X.Y."/>
            <person name="Jiang Y.T."/>
            <person name="Sun W.H."/>
            <person name="Chen J."/>
            <person name="Chen Y.Q."/>
            <person name="Ai Y."/>
            <person name="Zhai J.W."/>
            <person name="Wu S.S."/>
            <person name="Zhou Z."/>
            <person name="Hsiao Y.Y."/>
            <person name="Wu W.L."/>
            <person name="Chen Y.Y."/>
            <person name="Lin Y.F."/>
            <person name="Hsu J.L."/>
            <person name="Li C.Y."/>
            <person name="Wang Z.W."/>
            <person name="Zhao X."/>
            <person name="Zhong W.Y."/>
            <person name="Ma X.K."/>
            <person name="Ma L."/>
            <person name="Huang J."/>
            <person name="Chen G.Z."/>
            <person name="Huang M.Z."/>
            <person name="Huang L."/>
            <person name="Peng D.H."/>
            <person name="Luo Y.B."/>
            <person name="Zou S.Q."/>
            <person name="Chen S.P."/>
            <person name="Lan S."/>
            <person name="Tsai W.C."/>
            <person name="Van de Peer Y."/>
            <person name="Liu Z.J."/>
        </authorList>
    </citation>
    <scope>NUCLEOTIDE SEQUENCE [LARGE SCALE GENOMIC DNA]</scope>
    <source>
        <strain evidence="1">Lor287</strain>
    </source>
</reference>
<dbReference type="EMBL" id="JBBWWQ010000008">
    <property type="protein sequence ID" value="KAK8941058.1"/>
    <property type="molecule type" value="Genomic_DNA"/>
</dbReference>